<gene>
    <name evidence="3" type="ORF">KK078_21585</name>
</gene>
<dbReference type="InterPro" id="IPR016163">
    <property type="entry name" value="Ald_DH_C"/>
</dbReference>
<accession>A0AAP2DGX7</accession>
<evidence type="ECO:0000313" key="3">
    <source>
        <dbReference type="EMBL" id="MBT1689172.1"/>
    </source>
</evidence>
<organism evidence="3 4">
    <name type="scientific">Dawidia soli</name>
    <dbReference type="NCBI Taxonomy" id="2782352"/>
    <lineage>
        <taxon>Bacteria</taxon>
        <taxon>Pseudomonadati</taxon>
        <taxon>Bacteroidota</taxon>
        <taxon>Cytophagia</taxon>
        <taxon>Cytophagales</taxon>
        <taxon>Chryseotaleaceae</taxon>
        <taxon>Dawidia</taxon>
    </lineage>
</organism>
<evidence type="ECO:0000313" key="4">
    <source>
        <dbReference type="Proteomes" id="UP001319180"/>
    </source>
</evidence>
<comment type="caution">
    <text evidence="3">The sequence shown here is derived from an EMBL/GenBank/DDBJ whole genome shotgun (WGS) entry which is preliminary data.</text>
</comment>
<sequence>MTPIEGNQLIGSEQSAKGAEFFQSYNPATGTPLPFHFATATAGEVSLACAKAAEAFQHYRRLSGTERASFLEAIADELKTLGDHLIGICMQETALPKPRIEGERDRTVNQLRMFADLLREGSWVDARIDTANPARIPLPKPDLRYMLMALGPVAVFGASNFPLAFSVAGGDTASALAAGCPVVVKAHEAHPATSELVGRAIQRAARTTQMPEGVFSLLQGDGRIVGIPLVTDHHITAVGFTGSFAAGKALFDAAVRRDKPIPVYAEMGSTNPVFVLPEAMQAHMQTIAQGFAASVTLGTGQFCTNPGLLIHAESISTPAFEQHLRAAFETTSGGPMLTKNMLLAYSTGIDRHAAQPPVDVLARGKQNEATRCASPVLFKTTGAAFTAHPALADAVFGPASMVVTTTSKNEMLTIARNLTGHLTATVHGTDHDLAAYRDLLEILEQRVGRLVINGFPTGVEVCHAMMHGGPYPATTDGRSTSVGTAAILRFTRAVCYQQMPQALLPAALQNENPLGIWRLVNGHRTKEIIPVKN</sequence>
<dbReference type="InterPro" id="IPR015590">
    <property type="entry name" value="Aldehyde_DH_dom"/>
</dbReference>
<dbReference type="InterPro" id="IPR016161">
    <property type="entry name" value="Ald_DH/histidinol_DH"/>
</dbReference>
<dbReference type="EMBL" id="JAHESC010000036">
    <property type="protein sequence ID" value="MBT1689172.1"/>
    <property type="molecule type" value="Genomic_DNA"/>
</dbReference>
<dbReference type="PANTHER" id="PTHR43353:SF3">
    <property type="entry name" value="ALDEHYDE DEHYDROGENASE-RELATED"/>
    <property type="match status" value="1"/>
</dbReference>
<dbReference type="InterPro" id="IPR016162">
    <property type="entry name" value="Ald_DH_N"/>
</dbReference>
<keyword evidence="1" id="KW-0560">Oxidoreductase</keyword>
<dbReference type="InterPro" id="IPR044151">
    <property type="entry name" value="ALDH_KGSADH"/>
</dbReference>
<dbReference type="InterPro" id="IPR050740">
    <property type="entry name" value="Aldehyde_DH_Superfamily"/>
</dbReference>
<dbReference type="CDD" id="cd07129">
    <property type="entry name" value="ALDH_KGSADH"/>
    <property type="match status" value="1"/>
</dbReference>
<dbReference type="RefSeq" id="WP_254092398.1">
    <property type="nucleotide sequence ID" value="NZ_JAHESC010000036.1"/>
</dbReference>
<dbReference type="AlphaFoldDB" id="A0AAP2DGX7"/>
<feature type="domain" description="Aldehyde dehydrogenase" evidence="2">
    <location>
        <begin position="20"/>
        <end position="469"/>
    </location>
</feature>
<dbReference type="SUPFAM" id="SSF53720">
    <property type="entry name" value="ALDH-like"/>
    <property type="match status" value="1"/>
</dbReference>
<dbReference type="Proteomes" id="UP001319180">
    <property type="component" value="Unassembled WGS sequence"/>
</dbReference>
<keyword evidence="4" id="KW-1185">Reference proteome</keyword>
<protein>
    <submittedName>
        <fullName evidence="3">Aldehyde dehydrogenase (NADP(+))</fullName>
    </submittedName>
</protein>
<name>A0AAP2DGX7_9BACT</name>
<dbReference type="PANTHER" id="PTHR43353">
    <property type="entry name" value="SUCCINATE-SEMIALDEHYDE DEHYDROGENASE, MITOCHONDRIAL"/>
    <property type="match status" value="1"/>
</dbReference>
<dbReference type="Gene3D" id="3.40.309.10">
    <property type="entry name" value="Aldehyde Dehydrogenase, Chain A, domain 2"/>
    <property type="match status" value="1"/>
</dbReference>
<dbReference type="Gene3D" id="3.40.605.10">
    <property type="entry name" value="Aldehyde Dehydrogenase, Chain A, domain 1"/>
    <property type="match status" value="1"/>
</dbReference>
<dbReference type="Pfam" id="PF00171">
    <property type="entry name" value="Aldedh"/>
    <property type="match status" value="1"/>
</dbReference>
<proteinExistence type="predicted"/>
<evidence type="ECO:0000259" key="2">
    <source>
        <dbReference type="Pfam" id="PF00171"/>
    </source>
</evidence>
<reference evidence="3 4" key="1">
    <citation type="submission" date="2021-05" db="EMBL/GenBank/DDBJ databases">
        <title>A Polyphasic approach of four new species of the genus Ohtaekwangia: Ohtaekwangia histidinii sp. nov., Ohtaekwangia cretensis sp. nov., Ohtaekwangia indiensis sp. nov., Ohtaekwangia reichenbachii sp. nov. from diverse environment.</title>
        <authorList>
            <person name="Octaviana S."/>
        </authorList>
    </citation>
    <scope>NUCLEOTIDE SEQUENCE [LARGE SCALE GENOMIC DNA]</scope>
    <source>
        <strain evidence="3 4">PWU37</strain>
    </source>
</reference>
<evidence type="ECO:0000256" key="1">
    <source>
        <dbReference type="ARBA" id="ARBA00023002"/>
    </source>
</evidence>
<dbReference type="GO" id="GO:0016620">
    <property type="term" value="F:oxidoreductase activity, acting on the aldehyde or oxo group of donors, NAD or NADP as acceptor"/>
    <property type="evidence" value="ECO:0007669"/>
    <property type="project" value="InterPro"/>
</dbReference>